<name>A0A917ECH4_9SPHN</name>
<proteinExistence type="predicted"/>
<dbReference type="Pfam" id="PF08837">
    <property type="entry name" value="DUF1810"/>
    <property type="match status" value="1"/>
</dbReference>
<keyword evidence="2" id="KW-1185">Reference proteome</keyword>
<sequence>MGQQQVRPSQFGAIRPLQFGGHMGDPFALDRFVEAQQPVYAAALREIAKGAKRGHWMWFVFPQVAGLGSSMMAERYAIHSLEEARAYLAHPVLGARYRECTEALQDLPFNHAETVFGPVDTKKLRSSLTLFAAAGGPPLLNAAIERWFGGRRDEATLMRLEACQQSAAA</sequence>
<protein>
    <recommendedName>
        <fullName evidence="3">DUF1810 domain-containing protein</fullName>
    </recommendedName>
</protein>
<dbReference type="PIRSF" id="PIRSF008546">
    <property type="entry name" value="UCP008546"/>
    <property type="match status" value="1"/>
</dbReference>
<reference evidence="1" key="1">
    <citation type="journal article" date="2014" name="Int. J. Syst. Evol. Microbiol.">
        <title>Complete genome sequence of Corynebacterium casei LMG S-19264T (=DSM 44701T), isolated from a smear-ripened cheese.</title>
        <authorList>
            <consortium name="US DOE Joint Genome Institute (JGI-PGF)"/>
            <person name="Walter F."/>
            <person name="Albersmeier A."/>
            <person name="Kalinowski J."/>
            <person name="Ruckert C."/>
        </authorList>
    </citation>
    <scope>NUCLEOTIDE SEQUENCE</scope>
    <source>
        <strain evidence="1">CGMCC 1.15519</strain>
    </source>
</reference>
<gene>
    <name evidence="1" type="ORF">GCM10011529_27310</name>
</gene>
<dbReference type="Gene3D" id="1.25.40.380">
    <property type="entry name" value="Protein of unknown function DUF1810"/>
    <property type="match status" value="1"/>
</dbReference>
<dbReference type="InterPro" id="IPR036287">
    <property type="entry name" value="Rv1873-like_sf"/>
</dbReference>
<comment type="caution">
    <text evidence="1">The sequence shown here is derived from an EMBL/GenBank/DDBJ whole genome shotgun (WGS) entry which is preliminary data.</text>
</comment>
<evidence type="ECO:0000313" key="1">
    <source>
        <dbReference type="EMBL" id="GGE19307.1"/>
    </source>
</evidence>
<accession>A0A917ECH4</accession>
<evidence type="ECO:0000313" key="2">
    <source>
        <dbReference type="Proteomes" id="UP000635071"/>
    </source>
</evidence>
<dbReference type="AlphaFoldDB" id="A0A917ECH4"/>
<dbReference type="SUPFAM" id="SSF140736">
    <property type="entry name" value="Rv1873-like"/>
    <property type="match status" value="1"/>
</dbReference>
<organism evidence="1 2">
    <name type="scientific">Sandarakinorhabdus glacialis</name>
    <dbReference type="NCBI Taxonomy" id="1614636"/>
    <lineage>
        <taxon>Bacteria</taxon>
        <taxon>Pseudomonadati</taxon>
        <taxon>Pseudomonadota</taxon>
        <taxon>Alphaproteobacteria</taxon>
        <taxon>Sphingomonadales</taxon>
        <taxon>Sphingosinicellaceae</taxon>
        <taxon>Sandarakinorhabdus</taxon>
    </lineage>
</organism>
<reference evidence="1" key="2">
    <citation type="submission" date="2020-09" db="EMBL/GenBank/DDBJ databases">
        <authorList>
            <person name="Sun Q."/>
            <person name="Zhou Y."/>
        </authorList>
    </citation>
    <scope>NUCLEOTIDE SEQUENCE</scope>
    <source>
        <strain evidence="1">CGMCC 1.15519</strain>
    </source>
</reference>
<dbReference type="Proteomes" id="UP000635071">
    <property type="component" value="Unassembled WGS sequence"/>
</dbReference>
<dbReference type="EMBL" id="BMJM01000011">
    <property type="protein sequence ID" value="GGE19307.1"/>
    <property type="molecule type" value="Genomic_DNA"/>
</dbReference>
<evidence type="ECO:0008006" key="3">
    <source>
        <dbReference type="Google" id="ProtNLM"/>
    </source>
</evidence>
<dbReference type="InterPro" id="IPR014937">
    <property type="entry name" value="DUF1810"/>
</dbReference>